<evidence type="ECO:0000313" key="2">
    <source>
        <dbReference type="EnsemblPlants" id="Kaladp0809s0020.1.v1.1.CDS.1"/>
    </source>
</evidence>
<organism evidence="2 3">
    <name type="scientific">Kalanchoe fedtschenkoi</name>
    <name type="common">Lavender scallops</name>
    <name type="synonym">South American air plant</name>
    <dbReference type="NCBI Taxonomy" id="63787"/>
    <lineage>
        <taxon>Eukaryota</taxon>
        <taxon>Viridiplantae</taxon>
        <taxon>Streptophyta</taxon>
        <taxon>Embryophyta</taxon>
        <taxon>Tracheophyta</taxon>
        <taxon>Spermatophyta</taxon>
        <taxon>Magnoliopsida</taxon>
        <taxon>eudicotyledons</taxon>
        <taxon>Gunneridae</taxon>
        <taxon>Pentapetalae</taxon>
        <taxon>Saxifragales</taxon>
        <taxon>Crassulaceae</taxon>
        <taxon>Kalanchoe</taxon>
    </lineage>
</organism>
<keyword evidence="1" id="KW-1133">Transmembrane helix</keyword>
<accession>A0A7N0VI82</accession>
<dbReference type="EnsemblPlants" id="Kaladp0809s0020.1.v1.1">
    <property type="protein sequence ID" value="Kaladp0809s0020.1.v1.1.CDS.1"/>
    <property type="gene ID" value="Kaladp0809s0020.v1.1"/>
</dbReference>
<dbReference type="Proteomes" id="UP000594263">
    <property type="component" value="Unplaced"/>
</dbReference>
<evidence type="ECO:0000313" key="3">
    <source>
        <dbReference type="Proteomes" id="UP000594263"/>
    </source>
</evidence>
<dbReference type="Gramene" id="Kaladp0809s0020.1.v1.1">
    <property type="protein sequence ID" value="Kaladp0809s0020.1.v1.1.CDS.1"/>
    <property type="gene ID" value="Kaladp0809s0020.v1.1"/>
</dbReference>
<feature type="transmembrane region" description="Helical" evidence="1">
    <location>
        <begin position="27"/>
        <end position="46"/>
    </location>
</feature>
<sequence>MLFSLADSSLSTSTSEISPGCLSNSPFGLFTSFLLNFLITTAVYIGMKGSTLLYRQCVTELRRASPKQYQLFFALVWPELLLHPSQTTYQQ</sequence>
<protein>
    <submittedName>
        <fullName evidence="2">Uncharacterized protein</fullName>
    </submittedName>
</protein>
<proteinExistence type="predicted"/>
<keyword evidence="3" id="KW-1185">Reference proteome</keyword>
<name>A0A7N0VI82_KALFE</name>
<reference evidence="2" key="1">
    <citation type="submission" date="2021-01" db="UniProtKB">
        <authorList>
            <consortium name="EnsemblPlants"/>
        </authorList>
    </citation>
    <scope>IDENTIFICATION</scope>
</reference>
<dbReference type="EnsemblPlants" id="Kaladp0809s0020.2.v1.1">
    <property type="protein sequence ID" value="Kaladp0809s0020.2.v1.1.CDS.1"/>
    <property type="gene ID" value="Kaladp0809s0020.v1.1"/>
</dbReference>
<keyword evidence="1" id="KW-0812">Transmembrane</keyword>
<dbReference type="AlphaFoldDB" id="A0A7N0VI82"/>
<evidence type="ECO:0000256" key="1">
    <source>
        <dbReference type="SAM" id="Phobius"/>
    </source>
</evidence>
<dbReference type="Gramene" id="Kaladp0809s0020.2.v1.1">
    <property type="protein sequence ID" value="Kaladp0809s0020.2.v1.1.CDS.1"/>
    <property type="gene ID" value="Kaladp0809s0020.v1.1"/>
</dbReference>
<keyword evidence="1" id="KW-0472">Membrane</keyword>